<dbReference type="OrthoDB" id="4571502at2"/>
<comment type="caution">
    <text evidence="1">The sequence shown here is derived from an EMBL/GenBank/DDBJ whole genome shotgun (WGS) entry which is preliminary data.</text>
</comment>
<dbReference type="InParanoid" id="A0A545AJ86"/>
<gene>
    <name evidence="1" type="ORF">FL583_30310</name>
</gene>
<dbReference type="AlphaFoldDB" id="A0A545AJ86"/>
<accession>A0A545AJ86</accession>
<reference evidence="1 2" key="1">
    <citation type="submission" date="2019-07" db="EMBL/GenBank/DDBJ databases">
        <title>Cryptosporangium phraense sp. nov., isolated from plant litter.</title>
        <authorList>
            <person name="Suriyachadkun C."/>
        </authorList>
    </citation>
    <scope>NUCLEOTIDE SEQUENCE [LARGE SCALE GENOMIC DNA]</scope>
    <source>
        <strain evidence="1 2">A-T 5661</strain>
    </source>
</reference>
<name>A0A545AJ86_9ACTN</name>
<sequence length="214" mass="23586">MATVHDRSSSGIRAQLAAMCPAELGLARSLAAEWTVRRLQRGDGHYDWRRSLRAKRRVYWSMDDDQLLRTAWADREALPVVAAHFGYVEHDVHKRLTELGLSTSYQATLTQMGATPTGVVSARARRESALPPLSVTVLQVTGMASASGPVPVAVSLHSSRDAAYMALRELTRLHQAHSARLRMGPASWWMWPRLVDSHRPIGRDESGSIAPAAS</sequence>
<keyword evidence="2" id="KW-1185">Reference proteome</keyword>
<protein>
    <submittedName>
        <fullName evidence="1">Uncharacterized protein</fullName>
    </submittedName>
</protein>
<evidence type="ECO:0000313" key="1">
    <source>
        <dbReference type="EMBL" id="TQS41396.1"/>
    </source>
</evidence>
<dbReference type="RefSeq" id="WP_142708277.1">
    <property type="nucleotide sequence ID" value="NZ_VIRS01000027.1"/>
</dbReference>
<evidence type="ECO:0000313" key="2">
    <source>
        <dbReference type="Proteomes" id="UP000317982"/>
    </source>
</evidence>
<organism evidence="1 2">
    <name type="scientific">Cryptosporangium phraense</name>
    <dbReference type="NCBI Taxonomy" id="2593070"/>
    <lineage>
        <taxon>Bacteria</taxon>
        <taxon>Bacillati</taxon>
        <taxon>Actinomycetota</taxon>
        <taxon>Actinomycetes</taxon>
        <taxon>Cryptosporangiales</taxon>
        <taxon>Cryptosporangiaceae</taxon>
        <taxon>Cryptosporangium</taxon>
    </lineage>
</organism>
<proteinExistence type="predicted"/>
<dbReference type="EMBL" id="VIRS01000027">
    <property type="protein sequence ID" value="TQS41396.1"/>
    <property type="molecule type" value="Genomic_DNA"/>
</dbReference>
<dbReference type="Proteomes" id="UP000317982">
    <property type="component" value="Unassembled WGS sequence"/>
</dbReference>